<comment type="cofactor">
    <cofactor evidence="1">
        <name>a divalent metal cation</name>
        <dbReference type="ChEBI" id="CHEBI:60240"/>
    </cofactor>
</comment>
<dbReference type="Pfam" id="PF13613">
    <property type="entry name" value="HTH_Tnp_4"/>
    <property type="match status" value="1"/>
</dbReference>
<gene>
    <name evidence="6" type="primary">LOC127749709</name>
</gene>
<dbReference type="InterPro" id="IPR027805">
    <property type="entry name" value="Transposase_HTH_dom"/>
</dbReference>
<dbReference type="OrthoDB" id="7782839at2759"/>
<name>A0A9C6UBW3_FRAOC</name>
<evidence type="ECO:0000259" key="3">
    <source>
        <dbReference type="Pfam" id="PF13359"/>
    </source>
</evidence>
<reference evidence="6" key="1">
    <citation type="submission" date="2025-08" db="UniProtKB">
        <authorList>
            <consortium name="RefSeq"/>
        </authorList>
    </citation>
    <scope>IDENTIFICATION</scope>
    <source>
        <tissue evidence="6">Whole organism</tissue>
    </source>
</reference>
<feature type="domain" description="Transposase Helix-turn-helix" evidence="4">
    <location>
        <begin position="27"/>
        <end position="75"/>
    </location>
</feature>
<sequence length="329" mass="37819">MGGNDRIRELKMKYDQKTPKKFSSQRLLCSEDKLFMLLLRLRRGYPFEDLGYFFDVDPDYCCRVVYAVLRYLCITFQNLEKHLFISAEAQNERKPLPFRPFKNLRVIIDGFDLFIDCPSNFQQQGNTYSDYRSHNTVRFIIGISCHGGIIYVSPGFEGNMSENQMLAKSGFYDLLDEGDAVMSDRGFKNNDELLRRGVELIKPPSLGKRSQFTAEEEIRTRAIASARIYVEHAVRLIKANRLLRSYSTPLNSLGTISDYVYVAGYLANFGFKKMGKQKRTSVEKSLWIFAPIGAPNTKQQSQATTLRLDGELFLEKLLLLRGTKTLTLQ</sequence>
<dbReference type="KEGG" id="foc:127749709"/>
<dbReference type="PANTHER" id="PTHR23080">
    <property type="entry name" value="THAP DOMAIN PROTEIN"/>
    <property type="match status" value="1"/>
</dbReference>
<accession>A0A9C6UBW3</accession>
<dbReference type="GO" id="GO:0046872">
    <property type="term" value="F:metal ion binding"/>
    <property type="evidence" value="ECO:0007669"/>
    <property type="project" value="UniProtKB-KW"/>
</dbReference>
<evidence type="ECO:0000313" key="6">
    <source>
        <dbReference type="RefSeq" id="XP_052125008.1"/>
    </source>
</evidence>
<dbReference type="GeneID" id="127749709"/>
<feature type="domain" description="DDE Tnp4" evidence="3">
    <location>
        <begin position="108"/>
        <end position="268"/>
    </location>
</feature>
<evidence type="ECO:0000256" key="2">
    <source>
        <dbReference type="ARBA" id="ARBA00022723"/>
    </source>
</evidence>
<dbReference type="AlphaFoldDB" id="A0A9C6UBW3"/>
<proteinExistence type="predicted"/>
<evidence type="ECO:0000256" key="1">
    <source>
        <dbReference type="ARBA" id="ARBA00001968"/>
    </source>
</evidence>
<keyword evidence="5" id="KW-1185">Reference proteome</keyword>
<dbReference type="Proteomes" id="UP000504606">
    <property type="component" value="Unplaced"/>
</dbReference>
<organism evidence="5 6">
    <name type="scientific">Frankliniella occidentalis</name>
    <name type="common">Western flower thrips</name>
    <name type="synonym">Euthrips occidentalis</name>
    <dbReference type="NCBI Taxonomy" id="133901"/>
    <lineage>
        <taxon>Eukaryota</taxon>
        <taxon>Metazoa</taxon>
        <taxon>Ecdysozoa</taxon>
        <taxon>Arthropoda</taxon>
        <taxon>Hexapoda</taxon>
        <taxon>Insecta</taxon>
        <taxon>Pterygota</taxon>
        <taxon>Neoptera</taxon>
        <taxon>Paraneoptera</taxon>
        <taxon>Thysanoptera</taxon>
        <taxon>Terebrantia</taxon>
        <taxon>Thripoidea</taxon>
        <taxon>Thripidae</taxon>
        <taxon>Frankliniella</taxon>
    </lineage>
</organism>
<dbReference type="InterPro" id="IPR027806">
    <property type="entry name" value="HARBI1_dom"/>
</dbReference>
<keyword evidence="2" id="KW-0479">Metal-binding</keyword>
<evidence type="ECO:0000313" key="5">
    <source>
        <dbReference type="Proteomes" id="UP000504606"/>
    </source>
</evidence>
<dbReference type="Pfam" id="PF13359">
    <property type="entry name" value="DDE_Tnp_4"/>
    <property type="match status" value="1"/>
</dbReference>
<evidence type="ECO:0000259" key="4">
    <source>
        <dbReference type="Pfam" id="PF13613"/>
    </source>
</evidence>
<protein>
    <submittedName>
        <fullName evidence="6">Uncharacterized protein LOC127749709</fullName>
    </submittedName>
</protein>
<dbReference type="RefSeq" id="XP_052125008.1">
    <property type="nucleotide sequence ID" value="XM_052269048.1"/>
</dbReference>